<reference evidence="1 2" key="1">
    <citation type="submission" date="2020-07" db="EMBL/GenBank/DDBJ databases">
        <title>Mycobacterium kansasii (former subtype) with zoonotic potential isolated from diseased indoor pet cat, Japan.</title>
        <authorList>
            <person name="Fukano H."/>
            <person name="Terazono T."/>
            <person name="Hoshino Y."/>
        </authorList>
    </citation>
    <scope>NUCLEOTIDE SEQUENCE [LARGE SCALE GENOMIC DNA]</scope>
    <source>
        <strain evidence="1 2">Kuro-I</strain>
    </source>
</reference>
<name>A0A7G1IKX2_MYCKA</name>
<evidence type="ECO:0000313" key="1">
    <source>
        <dbReference type="EMBL" id="BCI89318.1"/>
    </source>
</evidence>
<organism evidence="1 2">
    <name type="scientific">Mycobacterium kansasii</name>
    <dbReference type="NCBI Taxonomy" id="1768"/>
    <lineage>
        <taxon>Bacteria</taxon>
        <taxon>Bacillati</taxon>
        <taxon>Actinomycetota</taxon>
        <taxon>Actinomycetes</taxon>
        <taxon>Mycobacteriales</taxon>
        <taxon>Mycobacteriaceae</taxon>
        <taxon>Mycobacterium</taxon>
    </lineage>
</organism>
<proteinExistence type="predicted"/>
<accession>A0A7G1IKX2</accession>
<dbReference type="SUPFAM" id="SSF56801">
    <property type="entry name" value="Acetyl-CoA synthetase-like"/>
    <property type="match status" value="1"/>
</dbReference>
<dbReference type="Proteomes" id="UP000516380">
    <property type="component" value="Chromosome"/>
</dbReference>
<dbReference type="InterPro" id="IPR042099">
    <property type="entry name" value="ANL_N_sf"/>
</dbReference>
<dbReference type="AlphaFoldDB" id="A0A7G1IKX2"/>
<evidence type="ECO:0000313" key="2">
    <source>
        <dbReference type="Proteomes" id="UP000516380"/>
    </source>
</evidence>
<keyword evidence="2" id="KW-1185">Reference proteome</keyword>
<gene>
    <name evidence="1" type="ORF">NIIDMKKI_45240</name>
</gene>
<protein>
    <submittedName>
        <fullName evidence="1">Uncharacterized protein</fullName>
    </submittedName>
</protein>
<dbReference type="EMBL" id="AP023343">
    <property type="protein sequence ID" value="BCI89318.1"/>
    <property type="molecule type" value="Genomic_DNA"/>
</dbReference>
<dbReference type="Gene3D" id="3.40.50.12780">
    <property type="entry name" value="N-terminal domain of ligase-like"/>
    <property type="match status" value="1"/>
</dbReference>
<sequence>MVRRDRHHRPRGYGLTETAAASFINRPHAYRFGTVGWPFPATEVKIAGDGEILLRGPV</sequence>